<dbReference type="GO" id="GO:0005524">
    <property type="term" value="F:ATP binding"/>
    <property type="evidence" value="ECO:0007669"/>
    <property type="project" value="UniProtKB-UniRule"/>
</dbReference>
<dbReference type="PANTHER" id="PTHR34848:SF1">
    <property type="entry name" value="BIFUNCTIONAL ADENOSYLCOBALAMIN BIOSYNTHESIS PROTEIN COBU"/>
    <property type="match status" value="1"/>
</dbReference>
<evidence type="ECO:0000313" key="18">
    <source>
        <dbReference type="Proteomes" id="UP000445000"/>
    </source>
</evidence>
<evidence type="ECO:0000256" key="3">
    <source>
        <dbReference type="ARBA" id="ARBA00001522"/>
    </source>
</evidence>
<evidence type="ECO:0000256" key="7">
    <source>
        <dbReference type="ARBA" id="ARBA00007490"/>
    </source>
</evidence>
<reference evidence="18" key="1">
    <citation type="submission" date="2020-01" db="EMBL/GenBank/DDBJ databases">
        <title>'Steroidobacter agaridevorans' sp. nov., agar-degrading bacteria isolated from rhizosphere soils.</title>
        <authorList>
            <person name="Ikenaga M."/>
            <person name="Kataoka M."/>
            <person name="Murouchi A."/>
            <person name="Katsuragi S."/>
            <person name="Sakai M."/>
        </authorList>
    </citation>
    <scope>NUCLEOTIDE SEQUENCE [LARGE SCALE GENOMIC DNA]</scope>
    <source>
        <strain evidence="18">YU21-B</strain>
    </source>
</reference>
<comment type="similarity">
    <text evidence="7 14">Belongs to the CobU/CobP family.</text>
</comment>
<keyword evidence="13 14" id="KW-0342">GTP-binding</keyword>
<dbReference type="GO" id="GO:0009236">
    <property type="term" value="P:cobalamin biosynthetic process"/>
    <property type="evidence" value="ECO:0007669"/>
    <property type="project" value="UniProtKB-UniRule"/>
</dbReference>
<feature type="active site" description="GMP-histidine intermediate" evidence="15">
    <location>
        <position position="65"/>
    </location>
</feature>
<feature type="binding site" evidence="16">
    <location>
        <begin position="49"/>
        <end position="51"/>
    </location>
    <ligand>
        <name>GTP</name>
        <dbReference type="ChEBI" id="CHEBI:37565"/>
    </ligand>
</feature>
<keyword evidence="10 14" id="KW-0547">Nucleotide-binding</keyword>
<dbReference type="UniPathway" id="UPA00148">
    <property type="reaction ID" value="UER00236"/>
</dbReference>
<feature type="binding site" evidence="16">
    <location>
        <position position="98"/>
    </location>
    <ligand>
        <name>GTP</name>
        <dbReference type="ChEBI" id="CHEBI:37565"/>
    </ligand>
</feature>
<dbReference type="CDD" id="cd00544">
    <property type="entry name" value="CobU"/>
    <property type="match status" value="1"/>
</dbReference>
<dbReference type="GO" id="GO:0005525">
    <property type="term" value="F:GTP binding"/>
    <property type="evidence" value="ECO:0007669"/>
    <property type="project" value="UniProtKB-UniRule"/>
</dbReference>
<comment type="catalytic activity">
    <reaction evidence="2 14">
        <text>adenosylcob(III)inamide phosphate + GTP + H(+) = adenosylcob(III)inamide-GDP + diphosphate</text>
        <dbReference type="Rhea" id="RHEA:22712"/>
        <dbReference type="ChEBI" id="CHEBI:15378"/>
        <dbReference type="ChEBI" id="CHEBI:33019"/>
        <dbReference type="ChEBI" id="CHEBI:37565"/>
        <dbReference type="ChEBI" id="CHEBI:58502"/>
        <dbReference type="ChEBI" id="CHEBI:60487"/>
        <dbReference type="EC" id="2.7.7.62"/>
    </reaction>
</comment>
<evidence type="ECO:0000256" key="5">
    <source>
        <dbReference type="ARBA" id="ARBA00004692"/>
    </source>
</evidence>
<dbReference type="EMBL" id="BLJN01000003">
    <property type="protein sequence ID" value="GFE81371.1"/>
    <property type="molecule type" value="Genomic_DNA"/>
</dbReference>
<name>A0A829YEZ9_9GAMM</name>
<dbReference type="NCBIfam" id="NF004469">
    <property type="entry name" value="PRK05800.1"/>
    <property type="match status" value="1"/>
</dbReference>
<feature type="binding site" evidence="16">
    <location>
        <position position="77"/>
    </location>
    <ligand>
        <name>GTP</name>
        <dbReference type="ChEBI" id="CHEBI:37565"/>
    </ligand>
</feature>
<comment type="pathway">
    <text evidence="5 14">Cofactor biosynthesis; adenosylcobalamin biosynthesis; adenosylcobalamin from cob(II)yrinate a,c-diamide: step 6/7.</text>
</comment>
<comment type="function">
    <text evidence="4 14">Catalyzes ATP-dependent phosphorylation of adenosylcobinamide and addition of GMP to adenosylcobinamide phosphate.</text>
</comment>
<evidence type="ECO:0000256" key="13">
    <source>
        <dbReference type="ARBA" id="ARBA00023134"/>
    </source>
</evidence>
<evidence type="ECO:0000256" key="8">
    <source>
        <dbReference type="ARBA" id="ARBA00022573"/>
    </source>
</evidence>
<dbReference type="PIRSF" id="PIRSF006135">
    <property type="entry name" value="CobU"/>
    <property type="match status" value="1"/>
</dbReference>
<feature type="binding site" evidence="16">
    <location>
        <begin position="66"/>
        <end position="69"/>
    </location>
    <ligand>
        <name>GTP</name>
        <dbReference type="ChEBI" id="CHEBI:37565"/>
    </ligand>
</feature>
<evidence type="ECO:0000256" key="9">
    <source>
        <dbReference type="ARBA" id="ARBA00022679"/>
    </source>
</evidence>
<dbReference type="GO" id="GO:0043752">
    <property type="term" value="F:adenosylcobinamide kinase activity"/>
    <property type="evidence" value="ECO:0007669"/>
    <property type="project" value="UniProtKB-EC"/>
</dbReference>
<gene>
    <name evidence="17" type="primary">cobP</name>
    <name evidence="17" type="ORF">GCM10011487_33710</name>
</gene>
<evidence type="ECO:0000256" key="12">
    <source>
        <dbReference type="ARBA" id="ARBA00022840"/>
    </source>
</evidence>
<comment type="caution">
    <text evidence="17">The sequence shown here is derived from an EMBL/GenBank/DDBJ whole genome shotgun (WGS) entry which is preliminary data.</text>
</comment>
<evidence type="ECO:0000256" key="11">
    <source>
        <dbReference type="ARBA" id="ARBA00022777"/>
    </source>
</evidence>
<dbReference type="Proteomes" id="UP000445000">
    <property type="component" value="Unassembled WGS sequence"/>
</dbReference>
<dbReference type="RefSeq" id="WP_161813029.1">
    <property type="nucleotide sequence ID" value="NZ_BLJN01000003.1"/>
</dbReference>
<dbReference type="GO" id="GO:0008820">
    <property type="term" value="F:cobinamide phosphate guanylyltransferase activity"/>
    <property type="evidence" value="ECO:0007669"/>
    <property type="project" value="UniProtKB-UniRule"/>
</dbReference>
<dbReference type="Pfam" id="PF02283">
    <property type="entry name" value="CobU"/>
    <property type="match status" value="1"/>
</dbReference>
<keyword evidence="12 14" id="KW-0067">ATP-binding</keyword>
<keyword evidence="18" id="KW-1185">Reference proteome</keyword>
<evidence type="ECO:0000256" key="1">
    <source>
        <dbReference type="ARBA" id="ARBA00000312"/>
    </source>
</evidence>
<evidence type="ECO:0000256" key="2">
    <source>
        <dbReference type="ARBA" id="ARBA00000711"/>
    </source>
</evidence>
<evidence type="ECO:0000256" key="14">
    <source>
        <dbReference type="PIRNR" id="PIRNR006135"/>
    </source>
</evidence>
<sequence length="202" mass="21912">MVEDDVSGERASVGRRLIIGGARSGKTAHALALAKSLSDARGVNVTYVATAQALDQEMQHRISLHRAERPATWRTLEAPAGLAQALRGQDASSMLVIDCMTLWLSNALLKDFREDAPTAELPAWESERADFLQWLQAVRRDVLLISNEVGAGIVPLSPVARRFQDEQGRLNQMLAAACDEVTLVVAGIAVPIKTFRGGRLTT</sequence>
<accession>A0A829YEZ9</accession>
<keyword evidence="8 14" id="KW-0169">Cobalamin biosynthesis</keyword>
<protein>
    <recommendedName>
        <fullName evidence="14">Bifunctional adenosylcobalamin biosynthesis protein</fullName>
        <ecNumber evidence="14">2.7.1.156</ecNumber>
        <ecNumber evidence="14">2.7.7.62</ecNumber>
    </recommendedName>
</protein>
<comment type="catalytic activity">
    <reaction evidence="1 14">
        <text>adenosylcob(III)inamide + ATP = adenosylcob(III)inamide phosphate + ADP + H(+)</text>
        <dbReference type="Rhea" id="RHEA:15769"/>
        <dbReference type="ChEBI" id="CHEBI:2480"/>
        <dbReference type="ChEBI" id="CHEBI:15378"/>
        <dbReference type="ChEBI" id="CHEBI:30616"/>
        <dbReference type="ChEBI" id="CHEBI:58502"/>
        <dbReference type="ChEBI" id="CHEBI:456216"/>
        <dbReference type="EC" id="2.7.1.156"/>
    </reaction>
</comment>
<evidence type="ECO:0000256" key="15">
    <source>
        <dbReference type="PIRSR" id="PIRSR006135-1"/>
    </source>
</evidence>
<dbReference type="Gene3D" id="3.40.50.300">
    <property type="entry name" value="P-loop containing nucleotide triphosphate hydrolases"/>
    <property type="match status" value="1"/>
</dbReference>
<dbReference type="InterPro" id="IPR003203">
    <property type="entry name" value="CobU/CobP"/>
</dbReference>
<dbReference type="EC" id="2.7.7.62" evidence="14"/>
<evidence type="ECO:0000256" key="4">
    <source>
        <dbReference type="ARBA" id="ARBA00003889"/>
    </source>
</evidence>
<dbReference type="PANTHER" id="PTHR34848">
    <property type="match status" value="1"/>
</dbReference>
<dbReference type="EC" id="2.7.1.156" evidence="14"/>
<comment type="pathway">
    <text evidence="6 14">Cofactor biosynthesis; adenosylcobalamin biosynthesis; adenosylcobalamin from cob(II)yrinate a,c-diamide: step 5/7.</text>
</comment>
<evidence type="ECO:0000256" key="6">
    <source>
        <dbReference type="ARBA" id="ARBA00005159"/>
    </source>
</evidence>
<organism evidence="17 18">
    <name type="scientific">Steroidobacter agaridevorans</name>
    <dbReference type="NCBI Taxonomy" id="2695856"/>
    <lineage>
        <taxon>Bacteria</taxon>
        <taxon>Pseudomonadati</taxon>
        <taxon>Pseudomonadota</taxon>
        <taxon>Gammaproteobacteria</taxon>
        <taxon>Steroidobacterales</taxon>
        <taxon>Steroidobacteraceae</taxon>
        <taxon>Steroidobacter</taxon>
    </lineage>
</organism>
<comment type="catalytic activity">
    <reaction evidence="3">
        <text>adenosylcob(III)inamide + GTP = adenosylcob(III)inamide phosphate + GDP + H(+)</text>
        <dbReference type="Rhea" id="RHEA:15765"/>
        <dbReference type="ChEBI" id="CHEBI:2480"/>
        <dbReference type="ChEBI" id="CHEBI:15378"/>
        <dbReference type="ChEBI" id="CHEBI:37565"/>
        <dbReference type="ChEBI" id="CHEBI:58189"/>
        <dbReference type="ChEBI" id="CHEBI:58502"/>
        <dbReference type="EC" id="2.7.1.156"/>
    </reaction>
</comment>
<dbReference type="InterPro" id="IPR027417">
    <property type="entry name" value="P-loop_NTPase"/>
</dbReference>
<evidence type="ECO:0000313" key="17">
    <source>
        <dbReference type="EMBL" id="GFE81371.1"/>
    </source>
</evidence>
<keyword evidence="9 14" id="KW-0808">Transferase</keyword>
<evidence type="ECO:0000256" key="10">
    <source>
        <dbReference type="ARBA" id="ARBA00022741"/>
    </source>
</evidence>
<keyword evidence="11 14" id="KW-0418">Kinase</keyword>
<evidence type="ECO:0000256" key="16">
    <source>
        <dbReference type="PIRSR" id="PIRSR006135-2"/>
    </source>
</evidence>
<dbReference type="SUPFAM" id="SSF52540">
    <property type="entry name" value="P-loop containing nucleoside triphosphate hydrolases"/>
    <property type="match status" value="1"/>
</dbReference>
<dbReference type="AlphaFoldDB" id="A0A829YEZ9"/>
<proteinExistence type="inferred from homology"/>